<dbReference type="RefSeq" id="WP_061919903.1">
    <property type="nucleotide sequence ID" value="NZ_JBEYBH010000046.1"/>
</dbReference>
<dbReference type="EMBL" id="LMWX01000016">
    <property type="protein sequence ID" value="KUN86684.1"/>
    <property type="molecule type" value="Genomic_DNA"/>
</dbReference>
<reference evidence="2 3" key="1">
    <citation type="submission" date="2015-10" db="EMBL/GenBank/DDBJ databases">
        <title>Draft genome sequence of Streptomyces bungoensis DSM 41781, type strain for the species Streptomyces bungoensis.</title>
        <authorList>
            <person name="Ruckert C."/>
            <person name="Winkler A."/>
            <person name="Kalinowski J."/>
            <person name="Kampfer P."/>
            <person name="Glaeser S."/>
        </authorList>
    </citation>
    <scope>NUCLEOTIDE SEQUENCE [LARGE SCALE GENOMIC DNA]</scope>
    <source>
        <strain evidence="2 3">DSM 41781</strain>
    </source>
</reference>
<gene>
    <name evidence="2" type="ORF">AQJ66_11690</name>
</gene>
<sequence length="62" mass="6735">MGRYTCTPATAHSAAGADDTLHGDQAWVEPRATGALLSEFLTVLNATQEELGRRWNNRHPAT</sequence>
<evidence type="ECO:0000313" key="2">
    <source>
        <dbReference type="EMBL" id="KUN86684.1"/>
    </source>
</evidence>
<comment type="caution">
    <text evidence="2">The sequence shown here is derived from an EMBL/GenBank/DDBJ whole genome shotgun (WGS) entry which is preliminary data.</text>
</comment>
<organism evidence="2 3">
    <name type="scientific">Streptomyces bungoensis</name>
    <dbReference type="NCBI Taxonomy" id="285568"/>
    <lineage>
        <taxon>Bacteria</taxon>
        <taxon>Bacillati</taxon>
        <taxon>Actinomycetota</taxon>
        <taxon>Actinomycetes</taxon>
        <taxon>Kitasatosporales</taxon>
        <taxon>Streptomycetaceae</taxon>
        <taxon>Streptomyces</taxon>
    </lineage>
</organism>
<name>A0A124I4J4_9ACTN</name>
<evidence type="ECO:0000313" key="3">
    <source>
        <dbReference type="Proteomes" id="UP000053024"/>
    </source>
</evidence>
<protein>
    <submittedName>
        <fullName evidence="2">Uncharacterized protein</fullName>
    </submittedName>
</protein>
<accession>A0A124I4J4</accession>
<keyword evidence="3" id="KW-1185">Reference proteome</keyword>
<evidence type="ECO:0000256" key="1">
    <source>
        <dbReference type="SAM" id="MobiDB-lite"/>
    </source>
</evidence>
<proteinExistence type="predicted"/>
<feature type="region of interest" description="Disordered" evidence="1">
    <location>
        <begin position="1"/>
        <end position="20"/>
    </location>
</feature>
<dbReference type="STRING" id="285568.AQJ66_11690"/>
<dbReference type="AlphaFoldDB" id="A0A124I4J4"/>
<dbReference type="Proteomes" id="UP000053024">
    <property type="component" value="Unassembled WGS sequence"/>
</dbReference>